<evidence type="ECO:0000256" key="1">
    <source>
        <dbReference type="SAM" id="Phobius"/>
    </source>
</evidence>
<dbReference type="AlphaFoldDB" id="A0AAD7ZAC4"/>
<proteinExistence type="predicted"/>
<feature type="non-terminal residue" evidence="2">
    <location>
        <position position="1"/>
    </location>
</feature>
<keyword evidence="3" id="KW-1185">Reference proteome</keyword>
<sequence length="170" mass="19574">RNYLCLFNFKTYIIDTMTFLLPLSISPDYTFCLLFPVLLFLFLVILTLYLFYFLTKVQDTHPDPRWRLKIASHAGNRTLVAGMEVDAFLVSLRLFMLAEQVRVMSIALSVRSNSGYAYAMVLGWSQGGLLKVISSLTFLWVPGIFSPMYLREMYISCDNSTPSTLKYINF</sequence>
<reference evidence="2" key="1">
    <citation type="journal article" date="2023" name="IScience">
        <title>Live-bearing cockroach genome reveals convergent evolutionary mechanisms linked to viviparity in insects and beyond.</title>
        <authorList>
            <person name="Fouks B."/>
            <person name="Harrison M.C."/>
            <person name="Mikhailova A.A."/>
            <person name="Marchal E."/>
            <person name="English S."/>
            <person name="Carruthers M."/>
            <person name="Jennings E.C."/>
            <person name="Chiamaka E.L."/>
            <person name="Frigard R.A."/>
            <person name="Pippel M."/>
            <person name="Attardo G.M."/>
            <person name="Benoit J.B."/>
            <person name="Bornberg-Bauer E."/>
            <person name="Tobe S.S."/>
        </authorList>
    </citation>
    <scope>NUCLEOTIDE SEQUENCE</scope>
    <source>
        <strain evidence="2">Stay&amp;Tobe</strain>
    </source>
</reference>
<evidence type="ECO:0000313" key="3">
    <source>
        <dbReference type="Proteomes" id="UP001233999"/>
    </source>
</evidence>
<reference evidence="2" key="2">
    <citation type="submission" date="2023-05" db="EMBL/GenBank/DDBJ databases">
        <authorList>
            <person name="Fouks B."/>
        </authorList>
    </citation>
    <scope>NUCLEOTIDE SEQUENCE</scope>
    <source>
        <strain evidence="2">Stay&amp;Tobe</strain>
        <tissue evidence="2">Testes</tissue>
    </source>
</reference>
<feature type="non-terminal residue" evidence="2">
    <location>
        <position position="170"/>
    </location>
</feature>
<feature type="transmembrane region" description="Helical" evidence="1">
    <location>
        <begin position="33"/>
        <end position="54"/>
    </location>
</feature>
<accession>A0AAD7ZAC4</accession>
<name>A0AAD7ZAC4_DIPPU</name>
<dbReference type="Proteomes" id="UP001233999">
    <property type="component" value="Unassembled WGS sequence"/>
</dbReference>
<gene>
    <name evidence="2" type="ORF">L9F63_006408</name>
</gene>
<feature type="transmembrane region" description="Helical" evidence="1">
    <location>
        <begin position="116"/>
        <end position="141"/>
    </location>
</feature>
<organism evidence="2 3">
    <name type="scientific">Diploptera punctata</name>
    <name type="common">Pacific beetle cockroach</name>
    <dbReference type="NCBI Taxonomy" id="6984"/>
    <lineage>
        <taxon>Eukaryota</taxon>
        <taxon>Metazoa</taxon>
        <taxon>Ecdysozoa</taxon>
        <taxon>Arthropoda</taxon>
        <taxon>Hexapoda</taxon>
        <taxon>Insecta</taxon>
        <taxon>Pterygota</taxon>
        <taxon>Neoptera</taxon>
        <taxon>Polyneoptera</taxon>
        <taxon>Dictyoptera</taxon>
        <taxon>Blattodea</taxon>
        <taxon>Blaberoidea</taxon>
        <taxon>Blaberidae</taxon>
        <taxon>Diplopterinae</taxon>
        <taxon>Diploptera</taxon>
    </lineage>
</organism>
<dbReference type="EMBL" id="JASPKZ010009380">
    <property type="protein sequence ID" value="KAJ9577025.1"/>
    <property type="molecule type" value="Genomic_DNA"/>
</dbReference>
<comment type="caution">
    <text evidence="2">The sequence shown here is derived from an EMBL/GenBank/DDBJ whole genome shotgun (WGS) entry which is preliminary data.</text>
</comment>
<protein>
    <submittedName>
        <fullName evidence="2">Uncharacterized protein</fullName>
    </submittedName>
</protein>
<keyword evidence="1" id="KW-0812">Transmembrane</keyword>
<keyword evidence="1" id="KW-0472">Membrane</keyword>
<evidence type="ECO:0000313" key="2">
    <source>
        <dbReference type="EMBL" id="KAJ9577025.1"/>
    </source>
</evidence>
<keyword evidence="1" id="KW-1133">Transmembrane helix</keyword>